<accession>A0A916Z8Q2</accession>
<feature type="transmembrane region" description="Helical" evidence="1">
    <location>
        <begin position="329"/>
        <end position="350"/>
    </location>
</feature>
<feature type="transmembrane region" description="Helical" evidence="1">
    <location>
        <begin position="286"/>
        <end position="309"/>
    </location>
</feature>
<keyword evidence="1" id="KW-0472">Membrane</keyword>
<evidence type="ECO:0000313" key="3">
    <source>
        <dbReference type="EMBL" id="GGD81729.1"/>
    </source>
</evidence>
<keyword evidence="4" id="KW-1185">Reference proteome</keyword>
<feature type="transmembrane region" description="Helical" evidence="1">
    <location>
        <begin position="37"/>
        <end position="58"/>
    </location>
</feature>
<proteinExistence type="predicted"/>
<protein>
    <recommendedName>
        <fullName evidence="2">Heparan-alpha-glucosaminide N-acetyltransferase catalytic domain-containing protein</fullName>
    </recommendedName>
</protein>
<reference evidence="3" key="1">
    <citation type="journal article" date="2014" name="Int. J. Syst. Evol. Microbiol.">
        <title>Complete genome sequence of Corynebacterium casei LMG S-19264T (=DSM 44701T), isolated from a smear-ripened cheese.</title>
        <authorList>
            <consortium name="US DOE Joint Genome Institute (JGI-PGF)"/>
            <person name="Walter F."/>
            <person name="Albersmeier A."/>
            <person name="Kalinowski J."/>
            <person name="Ruckert C."/>
        </authorList>
    </citation>
    <scope>NUCLEOTIDE SEQUENCE</scope>
    <source>
        <strain evidence="3">CGMCC 1.15958</strain>
    </source>
</reference>
<evidence type="ECO:0000313" key="4">
    <source>
        <dbReference type="Proteomes" id="UP000609064"/>
    </source>
</evidence>
<gene>
    <name evidence="3" type="ORF">GCM10011514_52240</name>
</gene>
<keyword evidence="1" id="KW-0812">Transmembrane</keyword>
<dbReference type="Pfam" id="PF07786">
    <property type="entry name" value="HGSNAT_cat"/>
    <property type="match status" value="1"/>
</dbReference>
<keyword evidence="1" id="KW-1133">Transmembrane helix</keyword>
<sequence>MIIMALDHLRDLLLQNALAENPTDLATTYPALFFSRWITHLCAPTFVFLSGVSVYISAKKQQNNKESKRFLLTRGLWLIFLEFTIITLGIWFDIGFHTFLFQVIAAIGVGFILLTFFIGKSPKIALSVGSVIMIFYGLLVLLPESSAKSALNPLFSVSVFPLGSRLVILGYPIIPWWSIMLFGYGLGEYFLSEKNTRMTFFIKMAGGFLVGFVILRFINIYGDPVPWAENPKPFFTLLSFLNINKYPPSLDFTLCMLGMCFLLLWFSEKIGEEKLAFFKVFGSVPLFYYLIHWYLIHAILIVVFLAKGFSWADFVFAEQTFGRPKTADGLTLSQVYLAWFAVILIMYPLCKWYSNYKSQHPEKTWLRYL</sequence>
<dbReference type="AlphaFoldDB" id="A0A916Z8Q2"/>
<name>A0A916Z8Q2_9BACT</name>
<feature type="transmembrane region" description="Helical" evidence="1">
    <location>
        <begin position="198"/>
        <end position="218"/>
    </location>
</feature>
<comment type="caution">
    <text evidence="3">The sequence shown here is derived from an EMBL/GenBank/DDBJ whole genome shotgun (WGS) entry which is preliminary data.</text>
</comment>
<evidence type="ECO:0000259" key="2">
    <source>
        <dbReference type="Pfam" id="PF07786"/>
    </source>
</evidence>
<feature type="transmembrane region" description="Helical" evidence="1">
    <location>
        <begin position="162"/>
        <end position="186"/>
    </location>
</feature>
<dbReference type="PANTHER" id="PTHR40407">
    <property type="entry name" value="MEMBRANE PROTEIN-LIKE PROTEIN"/>
    <property type="match status" value="1"/>
</dbReference>
<dbReference type="EMBL" id="BMKK01000018">
    <property type="protein sequence ID" value="GGD81729.1"/>
    <property type="molecule type" value="Genomic_DNA"/>
</dbReference>
<dbReference type="Proteomes" id="UP000609064">
    <property type="component" value="Unassembled WGS sequence"/>
</dbReference>
<organism evidence="3 4">
    <name type="scientific">Emticicia aquatilis</name>
    <dbReference type="NCBI Taxonomy" id="1537369"/>
    <lineage>
        <taxon>Bacteria</taxon>
        <taxon>Pseudomonadati</taxon>
        <taxon>Bacteroidota</taxon>
        <taxon>Cytophagia</taxon>
        <taxon>Cytophagales</taxon>
        <taxon>Leadbetterellaceae</taxon>
        <taxon>Emticicia</taxon>
    </lineage>
</organism>
<reference evidence="3" key="2">
    <citation type="submission" date="2020-09" db="EMBL/GenBank/DDBJ databases">
        <authorList>
            <person name="Sun Q."/>
            <person name="Zhou Y."/>
        </authorList>
    </citation>
    <scope>NUCLEOTIDE SEQUENCE</scope>
    <source>
        <strain evidence="3">CGMCC 1.15958</strain>
    </source>
</reference>
<feature type="transmembrane region" description="Helical" evidence="1">
    <location>
        <begin position="98"/>
        <end position="117"/>
    </location>
</feature>
<dbReference type="PANTHER" id="PTHR40407:SF1">
    <property type="entry name" value="HEPARAN-ALPHA-GLUCOSAMINIDE N-ACETYLTRANSFERASE CATALYTIC DOMAIN-CONTAINING PROTEIN"/>
    <property type="match status" value="1"/>
</dbReference>
<feature type="transmembrane region" description="Helical" evidence="1">
    <location>
        <begin position="70"/>
        <end position="92"/>
    </location>
</feature>
<feature type="domain" description="Heparan-alpha-glucosaminide N-acetyltransferase catalytic" evidence="2">
    <location>
        <begin position="33"/>
        <end position="203"/>
    </location>
</feature>
<evidence type="ECO:0000256" key="1">
    <source>
        <dbReference type="SAM" id="Phobius"/>
    </source>
</evidence>
<feature type="transmembrane region" description="Helical" evidence="1">
    <location>
        <begin position="246"/>
        <end position="266"/>
    </location>
</feature>
<dbReference type="InterPro" id="IPR012429">
    <property type="entry name" value="HGSNAT_cat"/>
</dbReference>
<feature type="transmembrane region" description="Helical" evidence="1">
    <location>
        <begin position="124"/>
        <end position="142"/>
    </location>
</feature>